<reference evidence="2" key="1">
    <citation type="submission" date="2010-04" db="EMBL/GenBank/DDBJ databases">
        <authorList>
            <person name="Reid K.E."/>
            <person name="Liao N."/>
            <person name="Chan S."/>
            <person name="Docking R."/>
            <person name="Taylor G."/>
            <person name="Moore R."/>
            <person name="Mayo M."/>
            <person name="Munro S."/>
            <person name="King J."/>
            <person name="Yanchuk A."/>
            <person name="Holt R."/>
            <person name="Jones S."/>
            <person name="Marra M."/>
            <person name="Ritland C.E."/>
            <person name="Ritland K."/>
            <person name="Bohlmann J."/>
        </authorList>
    </citation>
    <scope>NUCLEOTIDE SEQUENCE</scope>
    <source>
        <tissue evidence="2">Bud</tissue>
    </source>
</reference>
<feature type="transmembrane region" description="Helical" evidence="1">
    <location>
        <begin position="97"/>
        <end position="118"/>
    </location>
</feature>
<dbReference type="EMBL" id="BT123452">
    <property type="protein sequence ID" value="ADE76771.1"/>
    <property type="molecule type" value="mRNA"/>
</dbReference>
<dbReference type="PANTHER" id="PTHR35490">
    <property type="entry name" value="BACTERIOPHAGE N4 ADSORPTION B PROTEIN"/>
    <property type="match status" value="1"/>
</dbReference>
<proteinExistence type="evidence at transcript level"/>
<accession>D5AB52</accession>
<dbReference type="AlphaFoldDB" id="D5AB52"/>
<keyword evidence="1" id="KW-0812">Transmembrane</keyword>
<evidence type="ECO:0000256" key="1">
    <source>
        <dbReference type="SAM" id="Phobius"/>
    </source>
</evidence>
<organism evidence="2">
    <name type="scientific">Picea sitchensis</name>
    <name type="common">Sitka spruce</name>
    <name type="synonym">Pinus sitchensis</name>
    <dbReference type="NCBI Taxonomy" id="3332"/>
    <lineage>
        <taxon>Eukaryota</taxon>
        <taxon>Viridiplantae</taxon>
        <taxon>Streptophyta</taxon>
        <taxon>Embryophyta</taxon>
        <taxon>Tracheophyta</taxon>
        <taxon>Spermatophyta</taxon>
        <taxon>Pinopsida</taxon>
        <taxon>Pinidae</taxon>
        <taxon>Conifers I</taxon>
        <taxon>Pinales</taxon>
        <taxon>Pinaceae</taxon>
        <taxon>Picea</taxon>
    </lineage>
</organism>
<sequence length="135" mass="15552">MRINSVPQDMGLDCIDEIGRQLVVARFVAETIGRVSAKSEMELKMKAMVEDKNREIGRLRDKIQFYEVVNHEMSRRNQEVIEIARRRRHTRKKRQKILWTSFAVAATIGTIALVQSYVTGPERSCMTSPGTQTEK</sequence>
<keyword evidence="1" id="KW-0472">Membrane</keyword>
<dbReference type="PANTHER" id="PTHR35490:SF2">
    <property type="entry name" value="BACTERIOPHAGE N4 ADSORPTION B PROTEIN"/>
    <property type="match status" value="1"/>
</dbReference>
<protein>
    <submittedName>
        <fullName evidence="2">Uncharacterized protein</fullName>
    </submittedName>
</protein>
<name>D5AB52_PICSI</name>
<evidence type="ECO:0000313" key="2">
    <source>
        <dbReference type="EMBL" id="ADE76771.1"/>
    </source>
</evidence>
<keyword evidence="1" id="KW-1133">Transmembrane helix</keyword>